<accession>A0ABS2VSH8</accession>
<organism evidence="2 3">
    <name type="scientific">Streptomyces actuosus</name>
    <dbReference type="NCBI Taxonomy" id="1885"/>
    <lineage>
        <taxon>Bacteria</taxon>
        <taxon>Bacillati</taxon>
        <taxon>Actinomycetota</taxon>
        <taxon>Actinomycetes</taxon>
        <taxon>Kitasatosporales</taxon>
        <taxon>Streptomycetaceae</taxon>
        <taxon>Streptomyces</taxon>
    </lineage>
</organism>
<evidence type="ECO:0000256" key="1">
    <source>
        <dbReference type="SAM" id="MobiDB-lite"/>
    </source>
</evidence>
<reference evidence="2 3" key="1">
    <citation type="submission" date="2021-02" db="EMBL/GenBank/DDBJ databases">
        <title>Whole genome sequencing of Streptomyces actuosus VRA1.</title>
        <authorList>
            <person name="Sen G."/>
            <person name="Sen A."/>
        </authorList>
    </citation>
    <scope>NUCLEOTIDE SEQUENCE [LARGE SCALE GENOMIC DNA]</scope>
    <source>
        <strain evidence="2 3">VRA1</strain>
    </source>
</reference>
<dbReference type="EMBL" id="JAFFZS010000013">
    <property type="protein sequence ID" value="MBN0045995.1"/>
    <property type="molecule type" value="Genomic_DNA"/>
</dbReference>
<name>A0ABS2VSH8_STRAS</name>
<sequence>MTVVEAPPPLPIRDKTTRDRVDGGLSPMLTRLAAEQATGVLVREGGSLHLAGGLVLHAESRFAPGLGTLLTAHGALTAEEWWTAVGEAGDLAGTARLLLAGGHLTRAAVQICHLQTLYDAAYFALAPSSSPGRFHYGAVHVDTGEDAGSPLPAVPVADVEREVVRRRTLLHGLWPDALTDSEPLVRTHPIAAPALTPRQTAVLALVDGVRTAPDIAIAQGGRAFPTLVEVRRLAAAGLLAMPPAPPPPAAQPPGPPMGVPVAPPDDFDPHIALLKRVRDALEAL</sequence>
<evidence type="ECO:0000313" key="2">
    <source>
        <dbReference type="EMBL" id="MBN0045995.1"/>
    </source>
</evidence>
<feature type="compositionally biased region" description="Pro residues" evidence="1">
    <location>
        <begin position="244"/>
        <end position="263"/>
    </location>
</feature>
<comment type="caution">
    <text evidence="2">The sequence shown here is derived from an EMBL/GenBank/DDBJ whole genome shotgun (WGS) entry which is preliminary data.</text>
</comment>
<keyword evidence="3" id="KW-1185">Reference proteome</keyword>
<protein>
    <submittedName>
        <fullName evidence="2">Transcriptional regulator</fullName>
    </submittedName>
</protein>
<dbReference type="Proteomes" id="UP000788262">
    <property type="component" value="Unassembled WGS sequence"/>
</dbReference>
<evidence type="ECO:0000313" key="3">
    <source>
        <dbReference type="Proteomes" id="UP000788262"/>
    </source>
</evidence>
<dbReference type="RefSeq" id="WP_205384157.1">
    <property type="nucleotide sequence ID" value="NZ_JAFFZS010000013.1"/>
</dbReference>
<gene>
    <name evidence="2" type="ORF">JS756_18160</name>
</gene>
<proteinExistence type="predicted"/>
<feature type="region of interest" description="Disordered" evidence="1">
    <location>
        <begin position="244"/>
        <end position="264"/>
    </location>
</feature>